<organism evidence="2 3">
    <name type="scientific">Candidatus Shapirobacteria bacterium CG03_land_8_20_14_0_80_35_14</name>
    <dbReference type="NCBI Taxonomy" id="1974878"/>
    <lineage>
        <taxon>Bacteria</taxon>
        <taxon>Candidatus Shapironibacteriota</taxon>
    </lineage>
</organism>
<proteinExistence type="predicted"/>
<evidence type="ECO:0000313" key="2">
    <source>
        <dbReference type="EMBL" id="PIV07565.1"/>
    </source>
</evidence>
<evidence type="ECO:0000313" key="3">
    <source>
        <dbReference type="Proteomes" id="UP000229191"/>
    </source>
</evidence>
<sequence length="83" mass="8247">MISSLKGNISRIFGNYIEIEVNGVGYLVYFVGAHGNAPVQSGCGEISVGAHGNAPVQSGCGEISVGAHGNAPVQSGCGEISVG</sequence>
<dbReference type="EMBL" id="PEVB01000053">
    <property type="protein sequence ID" value="PIV07565.1"/>
    <property type="molecule type" value="Genomic_DNA"/>
</dbReference>
<dbReference type="InterPro" id="IPR013849">
    <property type="entry name" value="DNA_helicase_Holl-junc_RuvA_I"/>
</dbReference>
<comment type="caution">
    <text evidence="2">The sequence shown here is derived from an EMBL/GenBank/DDBJ whole genome shotgun (WGS) entry which is preliminary data.</text>
</comment>
<dbReference type="GO" id="GO:0005524">
    <property type="term" value="F:ATP binding"/>
    <property type="evidence" value="ECO:0007669"/>
    <property type="project" value="InterPro"/>
</dbReference>
<dbReference type="GO" id="GO:0006310">
    <property type="term" value="P:DNA recombination"/>
    <property type="evidence" value="ECO:0007669"/>
    <property type="project" value="InterPro"/>
</dbReference>
<gene>
    <name evidence="2" type="ORF">COS53_01740</name>
</gene>
<feature type="non-terminal residue" evidence="2">
    <location>
        <position position="83"/>
    </location>
</feature>
<dbReference type="GO" id="GO:0009378">
    <property type="term" value="F:four-way junction helicase activity"/>
    <property type="evidence" value="ECO:0007669"/>
    <property type="project" value="InterPro"/>
</dbReference>
<dbReference type="GO" id="GO:0006281">
    <property type="term" value="P:DNA repair"/>
    <property type="evidence" value="ECO:0007669"/>
    <property type="project" value="InterPro"/>
</dbReference>
<feature type="domain" description="DNA helicase Holliday junction RuvA type" evidence="1">
    <location>
        <begin position="1"/>
        <end position="30"/>
    </location>
</feature>
<reference evidence="3" key="1">
    <citation type="submission" date="2017-09" db="EMBL/GenBank/DDBJ databases">
        <title>Depth-based differentiation of microbial function through sediment-hosted aquifers and enrichment of novel symbionts in the deep terrestrial subsurface.</title>
        <authorList>
            <person name="Probst A.J."/>
            <person name="Ladd B."/>
            <person name="Jarett J.K."/>
            <person name="Geller-Mcgrath D.E."/>
            <person name="Sieber C.M.K."/>
            <person name="Emerson J.B."/>
            <person name="Anantharaman K."/>
            <person name="Thomas B.C."/>
            <person name="Malmstrom R."/>
            <person name="Stieglmeier M."/>
            <person name="Klingl A."/>
            <person name="Woyke T."/>
            <person name="Ryan C.M."/>
            <person name="Banfield J.F."/>
        </authorList>
    </citation>
    <scope>NUCLEOTIDE SEQUENCE [LARGE SCALE GENOMIC DNA]</scope>
</reference>
<dbReference type="Proteomes" id="UP000229191">
    <property type="component" value="Unassembled WGS sequence"/>
</dbReference>
<dbReference type="AlphaFoldDB" id="A0A2M7BPY9"/>
<protein>
    <recommendedName>
        <fullName evidence="1">DNA helicase Holliday junction RuvA type domain-containing protein</fullName>
    </recommendedName>
</protein>
<dbReference type="Pfam" id="PF01330">
    <property type="entry name" value="RuvA_N"/>
    <property type="match status" value="1"/>
</dbReference>
<evidence type="ECO:0000259" key="1">
    <source>
        <dbReference type="Pfam" id="PF01330"/>
    </source>
</evidence>
<name>A0A2M7BPY9_9BACT</name>
<dbReference type="Gene3D" id="2.40.50.140">
    <property type="entry name" value="Nucleic acid-binding proteins"/>
    <property type="match status" value="1"/>
</dbReference>
<dbReference type="InterPro" id="IPR012340">
    <property type="entry name" value="NA-bd_OB-fold"/>
</dbReference>
<accession>A0A2M7BPY9</accession>